<dbReference type="Gene3D" id="3.40.50.360">
    <property type="match status" value="1"/>
</dbReference>
<dbReference type="RefSeq" id="WP_171199796.1">
    <property type="nucleotide sequence ID" value="NZ_JABEND010000005.1"/>
</dbReference>
<organism evidence="6 7">
    <name type="scientific">Nakamurella aerolata</name>
    <dbReference type="NCBI Taxonomy" id="1656892"/>
    <lineage>
        <taxon>Bacteria</taxon>
        <taxon>Bacillati</taxon>
        <taxon>Actinomycetota</taxon>
        <taxon>Actinomycetes</taxon>
        <taxon>Nakamurellales</taxon>
        <taxon>Nakamurellaceae</taxon>
        <taxon>Nakamurella</taxon>
    </lineage>
</organism>
<evidence type="ECO:0000256" key="4">
    <source>
        <dbReference type="SAM" id="MobiDB-lite"/>
    </source>
</evidence>
<name>A0A849AAF4_9ACTN</name>
<keyword evidence="2" id="KW-0288">FMN</keyword>
<dbReference type="InterPro" id="IPR023932">
    <property type="entry name" value="CE1759_FMN_reduct"/>
</dbReference>
<evidence type="ECO:0000256" key="3">
    <source>
        <dbReference type="ARBA" id="ARBA00023002"/>
    </source>
</evidence>
<comment type="caution">
    <text evidence="6">The sequence shown here is derived from an EMBL/GenBank/DDBJ whole genome shotgun (WGS) entry which is preliminary data.</text>
</comment>
<keyword evidence="7" id="KW-1185">Reference proteome</keyword>
<sequence length="217" mass="22727">MTTLAVISAGLSTPSSTRMLADRLANATVTQLGGEDVQLRVIELRELAHPLADRMLTGFASDELQRAIDTVVDADGVIVVTPVFASSYAGLFKMFIDALEPRSLRGKPVLLGATGGSARHSLVLEYALRPLFGYLGALPAPTGVFAATADWGDTAAEGGLSSRIARAATDFAQLLGAKAPADRGPAGQLAAADRDWGSDEGFADPVEFSSLLDRVRR</sequence>
<dbReference type="NCBIfam" id="TIGR04037">
    <property type="entry name" value="LLM_duo_CE1759"/>
    <property type="match status" value="1"/>
</dbReference>
<dbReference type="AlphaFoldDB" id="A0A849AAF4"/>
<dbReference type="SUPFAM" id="SSF52218">
    <property type="entry name" value="Flavoproteins"/>
    <property type="match status" value="1"/>
</dbReference>
<evidence type="ECO:0000256" key="2">
    <source>
        <dbReference type="ARBA" id="ARBA00022643"/>
    </source>
</evidence>
<evidence type="ECO:0000259" key="5">
    <source>
        <dbReference type="Pfam" id="PF03358"/>
    </source>
</evidence>
<evidence type="ECO:0000313" key="6">
    <source>
        <dbReference type="EMBL" id="NNG36108.1"/>
    </source>
</evidence>
<dbReference type="InterPro" id="IPR051814">
    <property type="entry name" value="NAD(P)H-dep_FMN_reductase"/>
</dbReference>
<dbReference type="Pfam" id="PF03358">
    <property type="entry name" value="FMN_red"/>
    <property type="match status" value="1"/>
</dbReference>
<dbReference type="GO" id="GO:0016491">
    <property type="term" value="F:oxidoreductase activity"/>
    <property type="evidence" value="ECO:0007669"/>
    <property type="project" value="UniProtKB-KW"/>
</dbReference>
<dbReference type="EMBL" id="JABEND010000005">
    <property type="protein sequence ID" value="NNG36108.1"/>
    <property type="molecule type" value="Genomic_DNA"/>
</dbReference>
<evidence type="ECO:0000256" key="1">
    <source>
        <dbReference type="ARBA" id="ARBA00022630"/>
    </source>
</evidence>
<keyword evidence="1" id="KW-0285">Flavoprotein</keyword>
<feature type="region of interest" description="Disordered" evidence="4">
    <location>
        <begin position="179"/>
        <end position="204"/>
    </location>
</feature>
<dbReference type="PANTHER" id="PTHR43408:SF2">
    <property type="entry name" value="FMN REDUCTASE (NADPH)"/>
    <property type="match status" value="1"/>
</dbReference>
<accession>A0A849AAF4</accession>
<dbReference type="Proteomes" id="UP000562984">
    <property type="component" value="Unassembled WGS sequence"/>
</dbReference>
<feature type="domain" description="NADPH-dependent FMN reductase-like" evidence="5">
    <location>
        <begin position="3"/>
        <end position="151"/>
    </location>
</feature>
<evidence type="ECO:0000313" key="7">
    <source>
        <dbReference type="Proteomes" id="UP000562984"/>
    </source>
</evidence>
<dbReference type="PANTHER" id="PTHR43408">
    <property type="entry name" value="FMN REDUCTASE (NADPH)"/>
    <property type="match status" value="1"/>
</dbReference>
<proteinExistence type="predicted"/>
<protein>
    <submittedName>
        <fullName evidence="6">FMN reductase</fullName>
    </submittedName>
</protein>
<dbReference type="InterPro" id="IPR005025">
    <property type="entry name" value="FMN_Rdtase-like_dom"/>
</dbReference>
<gene>
    <name evidence="6" type="ORF">HKD39_10350</name>
</gene>
<keyword evidence="3" id="KW-0560">Oxidoreductase</keyword>
<reference evidence="6 7" key="1">
    <citation type="submission" date="2020-05" db="EMBL/GenBank/DDBJ databases">
        <title>Nakamurella sp. DB0629 isolated from air conditioner.</title>
        <authorList>
            <person name="Kim D.H."/>
            <person name="Kim D.-U."/>
        </authorList>
    </citation>
    <scope>NUCLEOTIDE SEQUENCE [LARGE SCALE GENOMIC DNA]</scope>
    <source>
        <strain evidence="6 7">DB0629</strain>
    </source>
</reference>
<dbReference type="InterPro" id="IPR029039">
    <property type="entry name" value="Flavoprotein-like_sf"/>
</dbReference>